<keyword evidence="4" id="KW-1185">Reference proteome</keyword>
<name>A0ABR1TXP4_9PEZI</name>
<protein>
    <submittedName>
        <fullName evidence="3">Isoflavone reductase family protein</fullName>
    </submittedName>
</protein>
<dbReference type="Proteomes" id="UP001480595">
    <property type="component" value="Unassembled WGS sequence"/>
</dbReference>
<dbReference type="SUPFAM" id="SSF51735">
    <property type="entry name" value="NAD(P)-binding Rossmann-fold domains"/>
    <property type="match status" value="1"/>
</dbReference>
<evidence type="ECO:0000313" key="4">
    <source>
        <dbReference type="Proteomes" id="UP001480595"/>
    </source>
</evidence>
<dbReference type="InterPro" id="IPR051609">
    <property type="entry name" value="NmrA/Isoflavone_reductase-like"/>
</dbReference>
<organism evidence="3 4">
    <name type="scientific">Apiospora phragmitis</name>
    <dbReference type="NCBI Taxonomy" id="2905665"/>
    <lineage>
        <taxon>Eukaryota</taxon>
        <taxon>Fungi</taxon>
        <taxon>Dikarya</taxon>
        <taxon>Ascomycota</taxon>
        <taxon>Pezizomycotina</taxon>
        <taxon>Sordariomycetes</taxon>
        <taxon>Xylariomycetidae</taxon>
        <taxon>Amphisphaeriales</taxon>
        <taxon>Apiosporaceae</taxon>
        <taxon>Apiospora</taxon>
    </lineage>
</organism>
<reference evidence="3 4" key="1">
    <citation type="submission" date="2023-01" db="EMBL/GenBank/DDBJ databases">
        <title>Analysis of 21 Apiospora genomes using comparative genomics revels a genus with tremendous synthesis potential of carbohydrate active enzymes and secondary metabolites.</title>
        <authorList>
            <person name="Sorensen T."/>
        </authorList>
    </citation>
    <scope>NUCLEOTIDE SEQUENCE [LARGE SCALE GENOMIC DNA]</scope>
    <source>
        <strain evidence="3 4">CBS 135458</strain>
    </source>
</reference>
<dbReference type="RefSeq" id="XP_066712879.1">
    <property type="nucleotide sequence ID" value="XM_066863769.1"/>
</dbReference>
<dbReference type="PANTHER" id="PTHR47706:SF5">
    <property type="entry name" value="ISOFLAVONE REDUCTASE"/>
    <property type="match status" value="1"/>
</dbReference>
<accession>A0ABR1TXP4</accession>
<sequence length="322" mass="36087">MPGTAAAAMMRIAIVGGGGFANILVRELSESAHALIVLSTQEHPEFDEFDCQVAVVDYNNIENLRFILQGVDLVISTICNTSQINLIDAARRARVRCFVPSEFEGALSRRPSDNDPLDRGSSTAALDYLRRWSTSRSHPMKFTVFSCGLFYERLAPGGLAAYNMGYSSGVQEEGDYMVNLRNGTAVIPEVNAQGRSVRITMTSVYDVARFVAAAVELGLDSWPREFKMLGASLSTKHLVEVCEEVRGDKVTFHKVTRPYNELLSWLQYYEEHQDERQYNHMQQLVQTANGRFHFSDPNLNEMVPIQPVGLRPWLQEIWGSGV</sequence>
<dbReference type="GeneID" id="92096832"/>
<evidence type="ECO:0000313" key="3">
    <source>
        <dbReference type="EMBL" id="KAK8050630.1"/>
    </source>
</evidence>
<comment type="caution">
    <text evidence="3">The sequence shown here is derived from an EMBL/GenBank/DDBJ whole genome shotgun (WGS) entry which is preliminary data.</text>
</comment>
<evidence type="ECO:0000256" key="1">
    <source>
        <dbReference type="ARBA" id="ARBA00022857"/>
    </source>
</evidence>
<keyword evidence="1" id="KW-0521">NADP</keyword>
<dbReference type="EMBL" id="JAQQWL010000011">
    <property type="protein sequence ID" value="KAK8050630.1"/>
    <property type="molecule type" value="Genomic_DNA"/>
</dbReference>
<dbReference type="Gene3D" id="3.40.50.720">
    <property type="entry name" value="NAD(P)-binding Rossmann-like Domain"/>
    <property type="match status" value="1"/>
</dbReference>
<proteinExistence type="predicted"/>
<evidence type="ECO:0000256" key="2">
    <source>
        <dbReference type="ARBA" id="ARBA00023002"/>
    </source>
</evidence>
<dbReference type="InterPro" id="IPR036291">
    <property type="entry name" value="NAD(P)-bd_dom_sf"/>
</dbReference>
<dbReference type="PANTHER" id="PTHR47706">
    <property type="entry name" value="NMRA-LIKE FAMILY PROTEIN"/>
    <property type="match status" value="1"/>
</dbReference>
<keyword evidence="2" id="KW-0560">Oxidoreductase</keyword>
<gene>
    <name evidence="3" type="ORF">PG994_012360</name>
</gene>